<gene>
    <name evidence="1" type="ORF">SBF1_7350002</name>
</gene>
<name>A0A2U3LQB7_9FIRM</name>
<evidence type="ECO:0000313" key="1">
    <source>
        <dbReference type="EMBL" id="SPF54090.1"/>
    </source>
</evidence>
<reference evidence="2" key="1">
    <citation type="submission" date="2018-02" db="EMBL/GenBank/DDBJ databases">
        <authorList>
            <person name="Hausmann B."/>
        </authorList>
    </citation>
    <scope>NUCLEOTIDE SEQUENCE [LARGE SCALE GENOMIC DNA]</scope>
    <source>
        <strain evidence="2">Peat soil MAG SbF1</strain>
    </source>
</reference>
<dbReference type="OrthoDB" id="2991706at2"/>
<dbReference type="AlphaFoldDB" id="A0A2U3LQB7"/>
<sequence>MEKKDTLSCETCGKTHHDTPIIEKPFKLAFYSDVMQLQQNTGDYRKQENICLDCLQIEINSLKKQCKTRVKIT</sequence>
<dbReference type="Proteomes" id="UP000238916">
    <property type="component" value="Unassembled WGS sequence"/>
</dbReference>
<dbReference type="EMBL" id="OMOF01000707">
    <property type="protein sequence ID" value="SPF54090.1"/>
    <property type="molecule type" value="Genomic_DNA"/>
</dbReference>
<evidence type="ECO:0000313" key="2">
    <source>
        <dbReference type="Proteomes" id="UP000238916"/>
    </source>
</evidence>
<organism evidence="1 2">
    <name type="scientific">Candidatus Desulfosporosinus infrequens</name>
    <dbReference type="NCBI Taxonomy" id="2043169"/>
    <lineage>
        <taxon>Bacteria</taxon>
        <taxon>Bacillati</taxon>
        <taxon>Bacillota</taxon>
        <taxon>Clostridia</taxon>
        <taxon>Eubacteriales</taxon>
        <taxon>Desulfitobacteriaceae</taxon>
        <taxon>Desulfosporosinus</taxon>
    </lineage>
</organism>
<protein>
    <submittedName>
        <fullName evidence="1">Uncharacterized protein</fullName>
    </submittedName>
</protein>
<accession>A0A2U3LQB7</accession>
<proteinExistence type="predicted"/>